<accession>A0ABP8AW35</accession>
<dbReference type="PANTHER" id="PTHR42686">
    <property type="entry name" value="GH17980P-RELATED"/>
    <property type="match status" value="1"/>
</dbReference>
<dbReference type="SUPFAM" id="SSF51430">
    <property type="entry name" value="NAD(P)-linked oxidoreductase"/>
    <property type="match status" value="1"/>
</dbReference>
<feature type="domain" description="NADP-dependent oxidoreductase" evidence="1">
    <location>
        <begin position="26"/>
        <end position="309"/>
    </location>
</feature>
<evidence type="ECO:0000259" key="1">
    <source>
        <dbReference type="Pfam" id="PF00248"/>
    </source>
</evidence>
<reference evidence="3" key="1">
    <citation type="journal article" date="2019" name="Int. J. Syst. Evol. Microbiol.">
        <title>The Global Catalogue of Microorganisms (GCM) 10K type strain sequencing project: providing services to taxonomists for standard genome sequencing and annotation.</title>
        <authorList>
            <consortium name="The Broad Institute Genomics Platform"/>
            <consortium name="The Broad Institute Genome Sequencing Center for Infectious Disease"/>
            <person name="Wu L."/>
            <person name="Ma J."/>
        </authorList>
    </citation>
    <scope>NUCLEOTIDE SEQUENCE [LARGE SCALE GENOMIC DNA]</scope>
    <source>
        <strain evidence="3">JCM 17593</strain>
    </source>
</reference>
<comment type="caution">
    <text evidence="2">The sequence shown here is derived from an EMBL/GenBank/DDBJ whole genome shotgun (WGS) entry which is preliminary data.</text>
</comment>
<dbReference type="Gene3D" id="3.20.20.100">
    <property type="entry name" value="NADP-dependent oxidoreductase domain"/>
    <property type="match status" value="1"/>
</dbReference>
<dbReference type="Pfam" id="PF00248">
    <property type="entry name" value="Aldo_ket_red"/>
    <property type="match status" value="1"/>
</dbReference>
<dbReference type="InterPro" id="IPR023210">
    <property type="entry name" value="NADP_OxRdtase_dom"/>
</dbReference>
<dbReference type="CDD" id="cd19090">
    <property type="entry name" value="AKR_AKR15A-like"/>
    <property type="match status" value="1"/>
</dbReference>
<dbReference type="EMBL" id="BAABBX010000015">
    <property type="protein sequence ID" value="GAA4191963.1"/>
    <property type="molecule type" value="Genomic_DNA"/>
</dbReference>
<protein>
    <submittedName>
        <fullName evidence="2">Aldo/keto reductase</fullName>
    </submittedName>
</protein>
<evidence type="ECO:0000313" key="3">
    <source>
        <dbReference type="Proteomes" id="UP001500213"/>
    </source>
</evidence>
<name>A0ABP8AW35_9MICO</name>
<dbReference type="PANTHER" id="PTHR42686:SF1">
    <property type="entry name" value="GH17980P-RELATED"/>
    <property type="match status" value="1"/>
</dbReference>
<dbReference type="InterPro" id="IPR020471">
    <property type="entry name" value="AKR"/>
</dbReference>
<dbReference type="InterPro" id="IPR036812">
    <property type="entry name" value="NAD(P)_OxRdtase_dom_sf"/>
</dbReference>
<keyword evidence="3" id="KW-1185">Reference proteome</keyword>
<proteinExistence type="predicted"/>
<dbReference type="Proteomes" id="UP001500213">
    <property type="component" value="Unassembled WGS sequence"/>
</dbReference>
<sequence>MPSAAPAPGWVRPLGATGLTVSALCLGGGPLGGMAQLFGYEISEGSAIELVREVFRSPINFIDTSNGYSNGASETRIGRAIAEEGGLPAGVLVETKVDPKGGDYSGDRVRRSVEESMARLGLDHLPVVHLHDPEFHPFAELTAPGGAVDALIALRDEGLIGHLGVAGGDVHEIGRYVELGVFELLLTHNRWSLVDRSAGPLIEAAAERGMGVLNAAVHGGGILAKPHDGLTRYGYREASPATLAAIADMAALAEEHGTDLAAVALAWSLRDSRIASTVVGFTKPERIGQLVAAASLDLPASFWARIDELVPAPENWLDHRAA</sequence>
<organism evidence="2 3">
    <name type="scientific">Gryllotalpicola kribbensis</name>
    <dbReference type="NCBI Taxonomy" id="993084"/>
    <lineage>
        <taxon>Bacteria</taxon>
        <taxon>Bacillati</taxon>
        <taxon>Actinomycetota</taxon>
        <taxon>Actinomycetes</taxon>
        <taxon>Micrococcales</taxon>
        <taxon>Microbacteriaceae</taxon>
        <taxon>Gryllotalpicola</taxon>
    </lineage>
</organism>
<evidence type="ECO:0000313" key="2">
    <source>
        <dbReference type="EMBL" id="GAA4191963.1"/>
    </source>
</evidence>
<gene>
    <name evidence="2" type="ORF">GCM10022288_23530</name>
</gene>